<proteinExistence type="predicted"/>
<dbReference type="EMBL" id="CAJNDS010002256">
    <property type="protein sequence ID" value="CAE7395368.1"/>
    <property type="molecule type" value="Genomic_DNA"/>
</dbReference>
<protein>
    <submittedName>
        <fullName evidence="2">Uncharacterized protein</fullName>
    </submittedName>
</protein>
<feature type="region of interest" description="Disordered" evidence="1">
    <location>
        <begin position="31"/>
        <end position="53"/>
    </location>
</feature>
<name>A0A812QN52_9DINO</name>
<gene>
    <name evidence="2" type="ORF">SNAT2548_LOCUS21536</name>
</gene>
<comment type="caution">
    <text evidence="2">The sequence shown here is derived from an EMBL/GenBank/DDBJ whole genome shotgun (WGS) entry which is preliminary data.</text>
</comment>
<dbReference type="AlphaFoldDB" id="A0A812QN52"/>
<evidence type="ECO:0000313" key="2">
    <source>
        <dbReference type="EMBL" id="CAE7395368.1"/>
    </source>
</evidence>
<evidence type="ECO:0000313" key="3">
    <source>
        <dbReference type="Proteomes" id="UP000604046"/>
    </source>
</evidence>
<reference evidence="2" key="1">
    <citation type="submission" date="2021-02" db="EMBL/GenBank/DDBJ databases">
        <authorList>
            <person name="Dougan E. K."/>
            <person name="Rhodes N."/>
            <person name="Thang M."/>
            <person name="Chan C."/>
        </authorList>
    </citation>
    <scope>NUCLEOTIDE SEQUENCE</scope>
</reference>
<organism evidence="2 3">
    <name type="scientific">Symbiodinium natans</name>
    <dbReference type="NCBI Taxonomy" id="878477"/>
    <lineage>
        <taxon>Eukaryota</taxon>
        <taxon>Sar</taxon>
        <taxon>Alveolata</taxon>
        <taxon>Dinophyceae</taxon>
        <taxon>Suessiales</taxon>
        <taxon>Symbiodiniaceae</taxon>
        <taxon>Symbiodinium</taxon>
    </lineage>
</organism>
<sequence>MSGLGHCRFCSENPFAMLFGWKPEEKKTRVQVAPKKAASKSQRNETNFNRRSEEEVKETVTRWEQYVHPRAKEFFSDAKQLEEVLSQLAKGTDKNTDPVLGTDKECVYWYGDVTKDELQAAIRMVKPGESSESITYVNRVLAFLFATDESFEKLMQLPKEPFRMSCGDQLCVHLAHISVATC</sequence>
<dbReference type="OrthoDB" id="408098at2759"/>
<accession>A0A812QN52</accession>
<dbReference type="Proteomes" id="UP000604046">
    <property type="component" value="Unassembled WGS sequence"/>
</dbReference>
<evidence type="ECO:0000256" key="1">
    <source>
        <dbReference type="SAM" id="MobiDB-lite"/>
    </source>
</evidence>
<keyword evidence="3" id="KW-1185">Reference proteome</keyword>